<dbReference type="InterPro" id="IPR029021">
    <property type="entry name" value="Prot-tyrosine_phosphatase-like"/>
</dbReference>
<dbReference type="EMBL" id="CP081864">
    <property type="protein sequence ID" value="QZN96729.1"/>
    <property type="molecule type" value="Genomic_DNA"/>
</dbReference>
<dbReference type="InterPro" id="IPR026893">
    <property type="entry name" value="Tyr/Ser_Pase_IphP-type"/>
</dbReference>
<name>A0ABX9ATE6_9ENTR</name>
<dbReference type="Pfam" id="PF13350">
    <property type="entry name" value="Y_phosphatase3"/>
    <property type="match status" value="1"/>
</dbReference>
<sequence length="261" mass="29109">MTISAPRHPSLVALECGINFRDLGGLYTADGQRIRPRKLFRAGSLDQLSVADCEHLAGVPVSHVVDYRDPDEVTAKPDILWEGAHYHTCPANPIRHEVTANLESLGSDQLSAFDSQAFMLELYRRLPFNNPAYRQLVALLQRPEEGALVQHCAVGKDRTGIGSALVLFALGVDEKTVMEDYLVTDITLAPFREQLLTSLADTLNEKALSQFSFVLSVQEAFLATALRTIKARYGSINRWLATDYGLDDDARYQLQRKYLVD</sequence>
<evidence type="ECO:0000313" key="2">
    <source>
        <dbReference type="Proteomes" id="UP000825886"/>
    </source>
</evidence>
<protein>
    <submittedName>
        <fullName evidence="1">Tyrosine-protein phosphatase</fullName>
    </submittedName>
</protein>
<gene>
    <name evidence="1" type="ORF">K6K13_04690</name>
</gene>
<dbReference type="Proteomes" id="UP000825886">
    <property type="component" value="Chromosome"/>
</dbReference>
<proteinExistence type="predicted"/>
<evidence type="ECO:0000313" key="1">
    <source>
        <dbReference type="EMBL" id="QZN96729.1"/>
    </source>
</evidence>
<accession>A0ABX9ATE6</accession>
<dbReference type="RefSeq" id="WP_222159749.1">
    <property type="nucleotide sequence ID" value="NZ_CP081864.1"/>
</dbReference>
<keyword evidence="2" id="KW-1185">Reference proteome</keyword>
<dbReference type="Gene3D" id="3.90.190.10">
    <property type="entry name" value="Protein tyrosine phosphatase superfamily"/>
    <property type="match status" value="1"/>
</dbReference>
<organism evidence="1 2">
    <name type="scientific">Symbiopectobacterium purcellii</name>
    <dbReference type="NCBI Taxonomy" id="2871826"/>
    <lineage>
        <taxon>Bacteria</taxon>
        <taxon>Pseudomonadati</taxon>
        <taxon>Pseudomonadota</taxon>
        <taxon>Gammaproteobacteria</taxon>
        <taxon>Enterobacterales</taxon>
        <taxon>Enterobacteriaceae</taxon>
    </lineage>
</organism>
<reference evidence="1 2" key="1">
    <citation type="submission" date="2021-08" db="EMBL/GenBank/DDBJ databases">
        <title>Culture and genomic analysis of Symbiopectobacterium purcellii sp. nov. gen. nov., isolated from the leafhopper Empoasca decipiens.</title>
        <authorList>
            <person name="Nadal-Jimenez P."/>
            <person name="Siozios S."/>
            <person name="Halliday N."/>
            <person name="Camara M."/>
            <person name="Hurst G.D.D."/>
        </authorList>
    </citation>
    <scope>NUCLEOTIDE SEQUENCE [LARGE SCALE GENOMIC DNA]</scope>
    <source>
        <strain evidence="1 2">SyEd1</strain>
    </source>
</reference>
<dbReference type="SUPFAM" id="SSF52799">
    <property type="entry name" value="(Phosphotyrosine protein) phosphatases II"/>
    <property type="match status" value="1"/>
</dbReference>